<feature type="transmembrane region" description="Helical" evidence="8">
    <location>
        <begin position="139"/>
        <end position="157"/>
    </location>
</feature>
<evidence type="ECO:0000256" key="2">
    <source>
        <dbReference type="ARBA" id="ARBA00008655"/>
    </source>
</evidence>
<dbReference type="PANTHER" id="PTHR10434">
    <property type="entry name" value="1-ACYL-SN-GLYCEROL-3-PHOSPHATE ACYLTRANSFERASE"/>
    <property type="match status" value="1"/>
</dbReference>
<dbReference type="Pfam" id="PF01553">
    <property type="entry name" value="Acyltransferase"/>
    <property type="match status" value="1"/>
</dbReference>
<keyword evidence="5 7" id="KW-0443">Lipid metabolism</keyword>
<keyword evidence="7" id="KW-1208">Phospholipid metabolism</keyword>
<protein>
    <recommendedName>
        <fullName evidence="7">1-acyl-sn-glycerol-3-phosphate acyltransferase</fullName>
        <ecNumber evidence="7">2.3.1.51</ecNumber>
    </recommendedName>
</protein>
<dbReference type="SMART" id="SM00563">
    <property type="entry name" value="PlsC"/>
    <property type="match status" value="1"/>
</dbReference>
<evidence type="ECO:0000259" key="10">
    <source>
        <dbReference type="SMART" id="SM00563"/>
    </source>
</evidence>
<dbReference type="GO" id="GO:0006654">
    <property type="term" value="P:phosphatidic acid biosynthetic process"/>
    <property type="evidence" value="ECO:0007669"/>
    <property type="project" value="TreeGrafter"/>
</dbReference>
<keyword evidence="4 7" id="KW-0808">Transferase</keyword>
<dbReference type="InterPro" id="IPR004552">
    <property type="entry name" value="AGP_acyltrans"/>
</dbReference>
<dbReference type="SUPFAM" id="SSF69593">
    <property type="entry name" value="Glycerol-3-phosphate (1)-acyltransferase"/>
    <property type="match status" value="1"/>
</dbReference>
<sequence>MKPTTTTCVSAALLLAAAHNPTTLAFSPSSHVHSPASVAVRSQQTRRTSLRLSAAAIATPSNDDSSSTTTTLTKQQKRIQQIRKEGGIFAFNTKFGALNPYAIYYGLVSIALGLVWFVALTFSQLFYKLTGGKLDKRRRLPVFFSHVWGTLLMLFTGCFPKVENWDAIKEFHKSGRKAMFVANHNSWMDIPFLGHTIGWHNYKFVAKKELEKVPILGKAIKVAKNVLVDRSNRRSQLLTLKQGMKWLDDGVNLCTFPEGTRSRSGRLMPFKNGAFKMAHKAGKPVIPVSICGAAKVMPSYWMFPFKPAHNVCKVVLHEPIESEGKTEQELADAVRDAIVAGLPEEQRPLTTTQ</sequence>
<evidence type="ECO:0000256" key="4">
    <source>
        <dbReference type="ARBA" id="ARBA00022679"/>
    </source>
</evidence>
<evidence type="ECO:0000256" key="6">
    <source>
        <dbReference type="ARBA" id="ARBA00023315"/>
    </source>
</evidence>
<evidence type="ECO:0000256" key="9">
    <source>
        <dbReference type="SAM" id="SignalP"/>
    </source>
</evidence>
<dbReference type="EMBL" id="JATAAI010000011">
    <property type="protein sequence ID" value="KAK1742389.1"/>
    <property type="molecule type" value="Genomic_DNA"/>
</dbReference>
<keyword evidence="3 7" id="KW-0444">Lipid biosynthesis</keyword>
<evidence type="ECO:0000256" key="7">
    <source>
        <dbReference type="RuleBase" id="RU361267"/>
    </source>
</evidence>
<dbReference type="GO" id="GO:0016020">
    <property type="term" value="C:membrane"/>
    <property type="evidence" value="ECO:0007669"/>
    <property type="project" value="InterPro"/>
</dbReference>
<proteinExistence type="inferred from homology"/>
<keyword evidence="8" id="KW-0812">Transmembrane</keyword>
<evidence type="ECO:0000256" key="5">
    <source>
        <dbReference type="ARBA" id="ARBA00023098"/>
    </source>
</evidence>
<dbReference type="NCBIfam" id="TIGR00530">
    <property type="entry name" value="AGP_acyltrn"/>
    <property type="match status" value="1"/>
</dbReference>
<evidence type="ECO:0000256" key="1">
    <source>
        <dbReference type="ARBA" id="ARBA00005189"/>
    </source>
</evidence>
<feature type="signal peptide" evidence="9">
    <location>
        <begin position="1"/>
        <end position="25"/>
    </location>
</feature>
<gene>
    <name evidence="11" type="ORF">QTG54_006954</name>
</gene>
<keyword evidence="8" id="KW-0472">Membrane</keyword>
<evidence type="ECO:0000256" key="3">
    <source>
        <dbReference type="ARBA" id="ARBA00022516"/>
    </source>
</evidence>
<dbReference type="GO" id="GO:0003841">
    <property type="term" value="F:1-acylglycerol-3-phosphate O-acyltransferase activity"/>
    <property type="evidence" value="ECO:0007669"/>
    <property type="project" value="UniProtKB-UniRule"/>
</dbReference>
<keyword evidence="8" id="KW-1133">Transmembrane helix</keyword>
<comment type="domain">
    <text evidence="7">The HXXXXD motif is essential for acyltransferase activity and may constitute the binding site for the phosphate moiety of the glycerol-3-phosphate.</text>
</comment>
<comment type="pathway">
    <text evidence="1">Lipid metabolism.</text>
</comment>
<feature type="chain" id="PRO_5042040942" description="1-acyl-sn-glycerol-3-phosphate acyltransferase" evidence="9">
    <location>
        <begin position="26"/>
        <end position="353"/>
    </location>
</feature>
<feature type="transmembrane region" description="Helical" evidence="8">
    <location>
        <begin position="102"/>
        <end position="127"/>
    </location>
</feature>
<keyword evidence="12" id="KW-1185">Reference proteome</keyword>
<evidence type="ECO:0000313" key="11">
    <source>
        <dbReference type="EMBL" id="KAK1742389.1"/>
    </source>
</evidence>
<comment type="caution">
    <text evidence="11">The sequence shown here is derived from an EMBL/GenBank/DDBJ whole genome shotgun (WGS) entry which is preliminary data.</text>
</comment>
<accession>A0AAD8Y9R6</accession>
<keyword evidence="7" id="KW-0594">Phospholipid biosynthesis</keyword>
<keyword evidence="6 7" id="KW-0012">Acyltransferase</keyword>
<comment type="similarity">
    <text evidence="2 7">Belongs to the 1-acyl-sn-glycerol-3-phosphate acyltransferase family.</text>
</comment>
<dbReference type="PANTHER" id="PTHR10434:SF64">
    <property type="entry name" value="1-ACYL-SN-GLYCEROL-3-PHOSPHATE ACYLTRANSFERASE-RELATED"/>
    <property type="match status" value="1"/>
</dbReference>
<comment type="catalytic activity">
    <reaction evidence="7">
        <text>a 1-acyl-sn-glycero-3-phosphate + an acyl-CoA = a 1,2-diacyl-sn-glycero-3-phosphate + CoA</text>
        <dbReference type="Rhea" id="RHEA:19709"/>
        <dbReference type="ChEBI" id="CHEBI:57287"/>
        <dbReference type="ChEBI" id="CHEBI:57970"/>
        <dbReference type="ChEBI" id="CHEBI:58342"/>
        <dbReference type="ChEBI" id="CHEBI:58608"/>
        <dbReference type="EC" id="2.3.1.51"/>
    </reaction>
</comment>
<evidence type="ECO:0000256" key="8">
    <source>
        <dbReference type="SAM" id="Phobius"/>
    </source>
</evidence>
<dbReference type="Proteomes" id="UP001224775">
    <property type="component" value="Unassembled WGS sequence"/>
</dbReference>
<dbReference type="EC" id="2.3.1.51" evidence="7"/>
<reference evidence="11" key="1">
    <citation type="submission" date="2023-06" db="EMBL/GenBank/DDBJ databases">
        <title>Survivors Of The Sea: Transcriptome response of Skeletonema marinoi to long-term dormancy.</title>
        <authorList>
            <person name="Pinder M.I.M."/>
            <person name="Kourtchenko O."/>
            <person name="Robertson E.K."/>
            <person name="Larsson T."/>
            <person name="Maumus F."/>
            <person name="Osuna-Cruz C.M."/>
            <person name="Vancaester E."/>
            <person name="Stenow R."/>
            <person name="Vandepoele K."/>
            <person name="Ploug H."/>
            <person name="Bruchert V."/>
            <person name="Godhe A."/>
            <person name="Topel M."/>
        </authorList>
    </citation>
    <scope>NUCLEOTIDE SEQUENCE</scope>
    <source>
        <strain evidence="11">R05AC</strain>
    </source>
</reference>
<dbReference type="CDD" id="cd07989">
    <property type="entry name" value="LPLAT_AGPAT-like"/>
    <property type="match status" value="1"/>
</dbReference>
<feature type="domain" description="Phospholipid/glycerol acyltransferase" evidence="10">
    <location>
        <begin position="178"/>
        <end position="293"/>
    </location>
</feature>
<dbReference type="AlphaFoldDB" id="A0AAD8Y9R6"/>
<keyword evidence="9" id="KW-0732">Signal</keyword>
<dbReference type="InterPro" id="IPR002123">
    <property type="entry name" value="Plipid/glycerol_acylTrfase"/>
</dbReference>
<name>A0AAD8Y9R6_9STRA</name>
<evidence type="ECO:0000313" key="12">
    <source>
        <dbReference type="Proteomes" id="UP001224775"/>
    </source>
</evidence>
<organism evidence="11 12">
    <name type="scientific">Skeletonema marinoi</name>
    <dbReference type="NCBI Taxonomy" id="267567"/>
    <lineage>
        <taxon>Eukaryota</taxon>
        <taxon>Sar</taxon>
        <taxon>Stramenopiles</taxon>
        <taxon>Ochrophyta</taxon>
        <taxon>Bacillariophyta</taxon>
        <taxon>Coscinodiscophyceae</taxon>
        <taxon>Thalassiosirophycidae</taxon>
        <taxon>Thalassiosirales</taxon>
        <taxon>Skeletonemataceae</taxon>
        <taxon>Skeletonema</taxon>
        <taxon>Skeletonema marinoi-dohrnii complex</taxon>
    </lineage>
</organism>